<dbReference type="Gene3D" id="1.10.510.10">
    <property type="entry name" value="Transferase(Phosphotransferase) domain 1"/>
    <property type="match status" value="1"/>
</dbReference>
<dbReference type="PROSITE" id="PS50011">
    <property type="entry name" value="PROTEIN_KINASE_DOM"/>
    <property type="match status" value="1"/>
</dbReference>
<dbReference type="EMBL" id="NRSZ01000997">
    <property type="protein sequence ID" value="PNY23958.1"/>
    <property type="molecule type" value="Genomic_DNA"/>
</dbReference>
<proteinExistence type="predicted"/>
<dbReference type="STRING" id="45235.A0A2K3Q8T9"/>
<dbReference type="GO" id="GO:0005524">
    <property type="term" value="F:ATP binding"/>
    <property type="evidence" value="ECO:0007669"/>
    <property type="project" value="InterPro"/>
</dbReference>
<protein>
    <recommendedName>
        <fullName evidence="1">Protein kinase domain-containing protein</fullName>
    </recommendedName>
</protein>
<accession>A0A2K3Q8T9</accession>
<keyword evidence="3" id="KW-1185">Reference proteome</keyword>
<name>A0A2K3Q8T9_9HYPO</name>
<evidence type="ECO:0000259" key="1">
    <source>
        <dbReference type="PROSITE" id="PS50011"/>
    </source>
</evidence>
<sequence>MEGVKSTLSSSYSFYPTLVNQALFRSLNSAFLGSRLVGRGYRISDVNNPTPKVRSAEISLQLRTESLLLTVSSRLFLRSNTISQTLPRPALMEIYQQSQAFIEKDGDLEFDFTKLIIRGQNHEYFFAITKDRIGASSAVDLDRLHKISIPSDNIWPYFSAQFTRAPEPLPSECYVKEPNLLDYGDTPASLQLSSQMLHEVEVCELLKQHPHPNVATYMGCVVSANRIKGLCFARYRMTLARRLKVATPFNKDLCLQGIEQGIRHLHSLGLVHNDINPTNVMVDEMDHPILIDFDSCQQEGQRLGLKAGTRGWSMEGSEHARFENDFFGLSKVREHMYAC</sequence>
<dbReference type="Pfam" id="PF00069">
    <property type="entry name" value="Pkinase"/>
    <property type="match status" value="1"/>
</dbReference>
<dbReference type="SUPFAM" id="SSF56112">
    <property type="entry name" value="Protein kinase-like (PK-like)"/>
    <property type="match status" value="1"/>
</dbReference>
<dbReference type="InterPro" id="IPR011009">
    <property type="entry name" value="Kinase-like_dom_sf"/>
</dbReference>
<evidence type="ECO:0000313" key="2">
    <source>
        <dbReference type="EMBL" id="PNY23958.1"/>
    </source>
</evidence>
<feature type="domain" description="Protein kinase" evidence="1">
    <location>
        <begin position="110"/>
        <end position="339"/>
    </location>
</feature>
<organism evidence="2 3">
    <name type="scientific">Tolypocladium capitatum</name>
    <dbReference type="NCBI Taxonomy" id="45235"/>
    <lineage>
        <taxon>Eukaryota</taxon>
        <taxon>Fungi</taxon>
        <taxon>Dikarya</taxon>
        <taxon>Ascomycota</taxon>
        <taxon>Pezizomycotina</taxon>
        <taxon>Sordariomycetes</taxon>
        <taxon>Hypocreomycetidae</taxon>
        <taxon>Hypocreales</taxon>
        <taxon>Ophiocordycipitaceae</taxon>
        <taxon>Tolypocladium</taxon>
    </lineage>
</organism>
<dbReference type="InterPro" id="IPR000719">
    <property type="entry name" value="Prot_kinase_dom"/>
</dbReference>
<gene>
    <name evidence="2" type="ORF">TCAP_06100</name>
</gene>
<dbReference type="AlphaFoldDB" id="A0A2K3Q8T9"/>
<reference evidence="2 3" key="1">
    <citation type="submission" date="2017-08" db="EMBL/GenBank/DDBJ databases">
        <title>Harnessing the power of phylogenomics to disentangle the directionality and signatures of interkingdom host jumping in the parasitic fungal genus Tolypocladium.</title>
        <authorList>
            <person name="Quandt C.A."/>
            <person name="Patterson W."/>
            <person name="Spatafora J.W."/>
        </authorList>
    </citation>
    <scope>NUCLEOTIDE SEQUENCE [LARGE SCALE GENOMIC DNA]</scope>
    <source>
        <strain evidence="2 3">CBS 113982</strain>
    </source>
</reference>
<comment type="caution">
    <text evidence="2">The sequence shown here is derived from an EMBL/GenBank/DDBJ whole genome shotgun (WGS) entry which is preliminary data.</text>
</comment>
<dbReference type="GO" id="GO:0004672">
    <property type="term" value="F:protein kinase activity"/>
    <property type="evidence" value="ECO:0007669"/>
    <property type="project" value="InterPro"/>
</dbReference>
<evidence type="ECO:0000313" key="3">
    <source>
        <dbReference type="Proteomes" id="UP000236621"/>
    </source>
</evidence>
<dbReference type="OrthoDB" id="4062651at2759"/>
<dbReference type="Proteomes" id="UP000236621">
    <property type="component" value="Unassembled WGS sequence"/>
</dbReference>